<feature type="signal peptide" evidence="1">
    <location>
        <begin position="1"/>
        <end position="18"/>
    </location>
</feature>
<dbReference type="RefSeq" id="WP_066625420.1">
    <property type="nucleotide sequence ID" value="NZ_LRML01000021.1"/>
</dbReference>
<accession>A0ABW2DN13</accession>
<evidence type="ECO:0000313" key="2">
    <source>
        <dbReference type="EMBL" id="MFC6997932.1"/>
    </source>
</evidence>
<evidence type="ECO:0008006" key="4">
    <source>
        <dbReference type="Google" id="ProtNLM"/>
    </source>
</evidence>
<name>A0ABW2DN13_9BACT</name>
<gene>
    <name evidence="2" type="ORF">ACFQHR_09855</name>
</gene>
<proteinExistence type="predicted"/>
<reference evidence="3" key="1">
    <citation type="journal article" date="2019" name="Int. J. Syst. Evol. Microbiol.">
        <title>The Global Catalogue of Microorganisms (GCM) 10K type strain sequencing project: providing services to taxonomists for standard genome sequencing and annotation.</title>
        <authorList>
            <consortium name="The Broad Institute Genomics Platform"/>
            <consortium name="The Broad Institute Genome Sequencing Center for Infectious Disease"/>
            <person name="Wu L."/>
            <person name="Ma J."/>
        </authorList>
    </citation>
    <scope>NUCLEOTIDE SEQUENCE [LARGE SCALE GENOMIC DNA]</scope>
    <source>
        <strain evidence="3">CGMCC 4.7393</strain>
    </source>
</reference>
<feature type="chain" id="PRO_5045693117" description="MORN repeat variant" evidence="1">
    <location>
        <begin position="19"/>
        <end position="160"/>
    </location>
</feature>
<evidence type="ECO:0000313" key="3">
    <source>
        <dbReference type="Proteomes" id="UP001596405"/>
    </source>
</evidence>
<dbReference type="EMBL" id="JBHSYQ010000004">
    <property type="protein sequence ID" value="MFC6997932.1"/>
    <property type="molecule type" value="Genomic_DNA"/>
</dbReference>
<evidence type="ECO:0000256" key="1">
    <source>
        <dbReference type="SAM" id="SignalP"/>
    </source>
</evidence>
<sequence length="160" mass="19038">MKILTILSIILLPMSVFGQESPYGKHVKIDERGNIIERVAFMPKGEIAIRYFSKYDSLNRLVETFQTQANSIEKEWINTFEYNDKNQLIRRNWYPTEKMILYGYETYKYGAHGKKIELLKYNSDGLLFKESWKYDKDGTLRVYKKKYFQYGGPEELTSLK</sequence>
<keyword evidence="1" id="KW-0732">Signal</keyword>
<keyword evidence="3" id="KW-1185">Reference proteome</keyword>
<dbReference type="Proteomes" id="UP001596405">
    <property type="component" value="Unassembled WGS sequence"/>
</dbReference>
<protein>
    <recommendedName>
        <fullName evidence="4">MORN repeat variant</fullName>
    </recommendedName>
</protein>
<comment type="caution">
    <text evidence="2">The sequence shown here is derived from an EMBL/GenBank/DDBJ whole genome shotgun (WGS) entry which is preliminary data.</text>
</comment>
<organism evidence="2 3">
    <name type="scientific">Rufibacter roseus</name>
    <dbReference type="NCBI Taxonomy" id="1567108"/>
    <lineage>
        <taxon>Bacteria</taxon>
        <taxon>Pseudomonadati</taxon>
        <taxon>Bacteroidota</taxon>
        <taxon>Cytophagia</taxon>
        <taxon>Cytophagales</taxon>
        <taxon>Hymenobacteraceae</taxon>
        <taxon>Rufibacter</taxon>
    </lineage>
</organism>